<dbReference type="CDD" id="cd02511">
    <property type="entry name" value="Beta4Glucosyltransferase"/>
    <property type="match status" value="1"/>
</dbReference>
<reference evidence="2 3" key="1">
    <citation type="submission" date="2017-11" db="EMBL/GenBank/DDBJ databases">
        <title>Evolution of Phototrophy in the Chloroflexi Phylum Driven by Horizontal Gene Transfer.</title>
        <authorList>
            <person name="Ward L.M."/>
            <person name="Hemp J."/>
            <person name="Shih P.M."/>
            <person name="Mcglynn S.E."/>
            <person name="Fischer W."/>
        </authorList>
    </citation>
    <scope>NUCLEOTIDE SEQUENCE [LARGE SCALE GENOMIC DNA]</scope>
    <source>
        <strain evidence="2">CP2_2F</strain>
    </source>
</reference>
<proteinExistence type="predicted"/>
<dbReference type="InterPro" id="IPR029044">
    <property type="entry name" value="Nucleotide-diphossugar_trans"/>
</dbReference>
<evidence type="ECO:0000259" key="1">
    <source>
        <dbReference type="Pfam" id="PF00535"/>
    </source>
</evidence>
<organism evidence="2 3">
    <name type="scientific">Candidatus Thermofonsia Clade 1 bacterium</name>
    <dbReference type="NCBI Taxonomy" id="2364210"/>
    <lineage>
        <taxon>Bacteria</taxon>
        <taxon>Bacillati</taxon>
        <taxon>Chloroflexota</taxon>
        <taxon>Candidatus Thermofontia</taxon>
        <taxon>Candidatus Thermofonsia Clade 1</taxon>
    </lineage>
</organism>
<accession>A0A2M8P2U7</accession>
<protein>
    <submittedName>
        <fullName evidence="2">Glycosyltransferase family 2 protein</fullName>
    </submittedName>
</protein>
<gene>
    <name evidence="2" type="ORF">CUN51_02735</name>
</gene>
<dbReference type="Gene3D" id="3.90.550.10">
    <property type="entry name" value="Spore Coat Polysaccharide Biosynthesis Protein SpsA, Chain A"/>
    <property type="match status" value="1"/>
</dbReference>
<dbReference type="GO" id="GO:0016740">
    <property type="term" value="F:transferase activity"/>
    <property type="evidence" value="ECO:0007669"/>
    <property type="project" value="UniProtKB-KW"/>
</dbReference>
<dbReference type="SUPFAM" id="SSF53448">
    <property type="entry name" value="Nucleotide-diphospho-sugar transferases"/>
    <property type="match status" value="1"/>
</dbReference>
<sequence length="255" mass="29942">MKSLIAVILTKNEEGHIAACIESVHWADSVVVFDSFSTDRTIEIAQECGAQIVQHAFENYSAQREAALRLFESQTDWLFFIDADERSSAEQAAEMRAAIAQTEHNGFWIPRHNYIFGRLTRGAGWYPDHQLRLLRARCAHYDLTRDVHEIVLLDGTAGYLNVPLVHHNYRDVRQFHEKQRRYTAFAAQELFKQGVRAKPHNYFLQPLRHFRWRYLTLGGYCDGLHGLRLSLLMAYYEWRKYVLLGRLWRETTQVR</sequence>
<dbReference type="EMBL" id="PGTK01000002">
    <property type="protein sequence ID" value="PJF31875.1"/>
    <property type="molecule type" value="Genomic_DNA"/>
</dbReference>
<dbReference type="Pfam" id="PF00535">
    <property type="entry name" value="Glycos_transf_2"/>
    <property type="match status" value="1"/>
</dbReference>
<dbReference type="PANTHER" id="PTHR43630">
    <property type="entry name" value="POLY-BETA-1,6-N-ACETYL-D-GLUCOSAMINE SYNTHASE"/>
    <property type="match status" value="1"/>
</dbReference>
<evidence type="ECO:0000313" key="3">
    <source>
        <dbReference type="Proteomes" id="UP000228921"/>
    </source>
</evidence>
<evidence type="ECO:0000313" key="2">
    <source>
        <dbReference type="EMBL" id="PJF31875.1"/>
    </source>
</evidence>
<dbReference type="Proteomes" id="UP000228921">
    <property type="component" value="Unassembled WGS sequence"/>
</dbReference>
<dbReference type="AlphaFoldDB" id="A0A2M8P2U7"/>
<keyword evidence="2" id="KW-0808">Transferase</keyword>
<dbReference type="PANTHER" id="PTHR43630:SF2">
    <property type="entry name" value="GLYCOSYLTRANSFERASE"/>
    <property type="match status" value="1"/>
</dbReference>
<name>A0A2M8P2U7_9CHLR</name>
<feature type="domain" description="Glycosyltransferase 2-like" evidence="1">
    <location>
        <begin position="7"/>
        <end position="120"/>
    </location>
</feature>
<dbReference type="InterPro" id="IPR001173">
    <property type="entry name" value="Glyco_trans_2-like"/>
</dbReference>
<comment type="caution">
    <text evidence="2">The sequence shown here is derived from an EMBL/GenBank/DDBJ whole genome shotgun (WGS) entry which is preliminary data.</text>
</comment>